<reference evidence="1" key="1">
    <citation type="submission" date="2019-05" db="EMBL/GenBank/DDBJ databases">
        <title>Revised genome assembly of Burkholderiaceae (previously Ralstonia) sp. PBA.</title>
        <authorList>
            <person name="Gan H.M."/>
        </authorList>
    </citation>
    <scope>NUCLEOTIDE SEQUENCE</scope>
    <source>
        <strain evidence="1">PBA</strain>
    </source>
</reference>
<evidence type="ECO:0000313" key="2">
    <source>
        <dbReference type="Proteomes" id="UP000004277"/>
    </source>
</evidence>
<accession>A0ACD3SKG1</accession>
<protein>
    <submittedName>
        <fullName evidence="1">NAD(P)-dependent oxidoreductase</fullName>
    </submittedName>
</protein>
<comment type="caution">
    <text evidence="1">The sequence shown here is derived from an EMBL/GenBank/DDBJ whole genome shotgun (WGS) entry which is preliminary data.</text>
</comment>
<keyword evidence="2" id="KW-1185">Reference proteome</keyword>
<organism evidence="1 2">
    <name type="scientific">Imbroritus primus</name>
    <dbReference type="NCBI Taxonomy" id="3058603"/>
    <lineage>
        <taxon>Bacteria</taxon>
        <taxon>Pseudomonadati</taxon>
        <taxon>Pseudomonadota</taxon>
        <taxon>Betaproteobacteria</taxon>
        <taxon>Burkholderiales</taxon>
        <taxon>Burkholderiaceae</taxon>
        <taxon>Imbroritus</taxon>
    </lineage>
</organism>
<proteinExistence type="predicted"/>
<dbReference type="Proteomes" id="UP000004277">
    <property type="component" value="Unassembled WGS sequence"/>
</dbReference>
<dbReference type="EMBL" id="AKCV02000026">
    <property type="protein sequence ID" value="TMS56686.1"/>
    <property type="molecule type" value="Genomic_DNA"/>
</dbReference>
<name>A0ACD3SKG1_9BURK</name>
<sequence length="293" mass="30695">MTTLAFIGFGAMGRPMVRHLLAAGHHINVSVRRPEAADAVRALGAQPCSSPAEAARDADVVFTNVTSTADVEDVLLGAHGVIHGARPGTLCIDHSTISPVATRDIAKRLQAAGLRFLDAPVSGGAAGAEAATLTIMVGGDSADLEQARPLLERLGKTIAHVGAAGSGQVAKACNQIVQVTTIQGIAEAMLFATSQGTDPQKILDAIATGFAGSRMLDLMGPKMAQRDFKAGIEARLHEKDFGLVREVAREQHLYMPAMEAVAAQLRSLVEQGRGRDDTSSLLPVLESQQPTKR</sequence>
<evidence type="ECO:0000313" key="1">
    <source>
        <dbReference type="EMBL" id="TMS56686.1"/>
    </source>
</evidence>
<gene>
    <name evidence="1" type="ORF">MW7_016540</name>
</gene>